<dbReference type="SMR" id="A0A060PU42"/>
<comment type="subcellular location">
    <subcellularLocation>
        <location evidence="1">Membrane</location>
        <topology evidence="1">Single-pass membrane protein</topology>
    </subcellularLocation>
</comment>
<evidence type="ECO:0000313" key="8">
    <source>
        <dbReference type="Proteomes" id="UP000031662"/>
    </source>
</evidence>
<dbReference type="InterPro" id="IPR032710">
    <property type="entry name" value="NTF2-like_dom_sf"/>
</dbReference>
<gene>
    <name evidence="7" type="ORF">NY40_1183</name>
</gene>
<dbReference type="Proteomes" id="UP000031662">
    <property type="component" value="Chromosome"/>
</dbReference>
<dbReference type="Pfam" id="PF04335">
    <property type="entry name" value="VirB8"/>
    <property type="match status" value="1"/>
</dbReference>
<feature type="domain" description="Bacterial virulence protein VirB8" evidence="6">
    <location>
        <begin position="23"/>
        <end position="225"/>
    </location>
</feature>
<dbReference type="GO" id="GO:0016020">
    <property type="term" value="C:membrane"/>
    <property type="evidence" value="ECO:0007669"/>
    <property type="project" value="UniProtKB-SubCell"/>
</dbReference>
<organism evidence="7 8">
    <name type="scientific">Helicobacter pylori NY40</name>
    <dbReference type="NCBI Taxonomy" id="1426844"/>
    <lineage>
        <taxon>Bacteria</taxon>
        <taxon>Pseudomonadati</taxon>
        <taxon>Campylobacterota</taxon>
        <taxon>Epsilonproteobacteria</taxon>
        <taxon>Campylobacterales</taxon>
        <taxon>Helicobacteraceae</taxon>
        <taxon>Helicobacter</taxon>
    </lineage>
</organism>
<dbReference type="HOGENOM" id="CLU_096406_0_0_7"/>
<evidence type="ECO:0000256" key="4">
    <source>
        <dbReference type="ARBA" id="ARBA00023136"/>
    </source>
</evidence>
<keyword evidence="4 5" id="KW-0472">Membrane</keyword>
<dbReference type="InterPro" id="IPR007430">
    <property type="entry name" value="VirB8"/>
</dbReference>
<evidence type="ECO:0000256" key="5">
    <source>
        <dbReference type="SAM" id="Phobius"/>
    </source>
</evidence>
<dbReference type="RefSeq" id="WP_000900801.1">
    <property type="nucleotide sequence ID" value="NZ_AP014523.1"/>
</dbReference>
<feature type="transmembrane region" description="Helical" evidence="5">
    <location>
        <begin position="38"/>
        <end position="59"/>
    </location>
</feature>
<accession>A0A060PU42</accession>
<name>A0A060PU42_HELPX</name>
<protein>
    <submittedName>
        <fullName evidence="7">Cag pathogenicity island protein V</fullName>
    </submittedName>
</protein>
<evidence type="ECO:0000313" key="7">
    <source>
        <dbReference type="EMBL" id="BAO98190.1"/>
    </source>
</evidence>
<evidence type="ECO:0000256" key="2">
    <source>
        <dbReference type="ARBA" id="ARBA00022692"/>
    </source>
</evidence>
<proteinExistence type="predicted"/>
<dbReference type="SUPFAM" id="SSF54427">
    <property type="entry name" value="NTF2-like"/>
    <property type="match status" value="1"/>
</dbReference>
<keyword evidence="3 5" id="KW-1133">Transmembrane helix</keyword>
<evidence type="ECO:0000256" key="3">
    <source>
        <dbReference type="ARBA" id="ARBA00022989"/>
    </source>
</evidence>
<dbReference type="Gene3D" id="3.10.450.230">
    <property type="entry name" value="VirB8 protein"/>
    <property type="match status" value="1"/>
</dbReference>
<sequence>MLGKKNEEVLVDENLVGGVIALDRLAKLNKANRTFKRAFYLSMALNVAAVTSIVMMMPLKKTDIFVYGIDRYTGEFKIVKRSDARQIVNSEAVVDSATSKFVSLLFGYSKNSLRDRKDQLMQYCDVSFQTQAMRMFNENIRQFVDKVRAEAIISSNIQREKVKNSPLTRLTFFITIKITPDTMENYEYITKKQVTIYYDFARGNSSQENLIINPFGFKVFDIQITDLQNEQTVSEILRKIKEVEAKNKTLEK</sequence>
<dbReference type="EMBL" id="AP014523">
    <property type="protein sequence ID" value="BAO98190.1"/>
    <property type="molecule type" value="Genomic_DNA"/>
</dbReference>
<evidence type="ECO:0000259" key="6">
    <source>
        <dbReference type="Pfam" id="PF04335"/>
    </source>
</evidence>
<keyword evidence="2 5" id="KW-0812">Transmembrane</keyword>
<reference evidence="7 8" key="1">
    <citation type="submission" date="2013-11" db="EMBL/GenBank/DDBJ databases">
        <title>Estimation of Helicobacter pylori bacteriophage ecology using H. pylori isolates.</title>
        <authorList>
            <person name="Uchiyama J."/>
            <person name="Takemura-Uchiyama I."/>
            <person name="Ujihara T."/>
            <person name="Matsuzaki S."/>
        </authorList>
    </citation>
    <scope>NUCLEOTIDE SEQUENCE [LARGE SCALE GENOMIC DNA]</scope>
    <source>
        <strain evidence="7 8">NY40</strain>
    </source>
</reference>
<dbReference type="AlphaFoldDB" id="A0A060PU42"/>
<evidence type="ECO:0000256" key="1">
    <source>
        <dbReference type="ARBA" id="ARBA00004167"/>
    </source>
</evidence>